<keyword evidence="2 4" id="KW-0238">DNA-binding</keyword>
<organism evidence="6 7">
    <name type="scientific">Bittarella massiliensis</name>
    <name type="common">ex Durand et al. 2017</name>
    <dbReference type="NCBI Taxonomy" id="1720313"/>
    <lineage>
        <taxon>Bacteria</taxon>
        <taxon>Bacillati</taxon>
        <taxon>Bacillota</taxon>
        <taxon>Clostridia</taxon>
        <taxon>Eubacteriales</taxon>
        <taxon>Oscillospiraceae</taxon>
        <taxon>Bittarella (ex Durand et al. 2017)</taxon>
    </lineage>
</organism>
<evidence type="ECO:0000256" key="4">
    <source>
        <dbReference type="PROSITE-ProRule" id="PRU00335"/>
    </source>
</evidence>
<dbReference type="RefSeq" id="WP_256136372.1">
    <property type="nucleotide sequence ID" value="NZ_JANGAB010000005.1"/>
</dbReference>
<name>A0AAW5KDI7_9FIRM</name>
<dbReference type="PANTHER" id="PTHR30055:SF234">
    <property type="entry name" value="HTH-TYPE TRANSCRIPTIONAL REGULATOR BETI"/>
    <property type="match status" value="1"/>
</dbReference>
<dbReference type="PANTHER" id="PTHR30055">
    <property type="entry name" value="HTH-TYPE TRANSCRIPTIONAL REGULATOR RUTR"/>
    <property type="match status" value="1"/>
</dbReference>
<keyword evidence="1" id="KW-0805">Transcription regulation</keyword>
<dbReference type="SUPFAM" id="SSF46689">
    <property type="entry name" value="Homeodomain-like"/>
    <property type="match status" value="1"/>
</dbReference>
<evidence type="ECO:0000313" key="6">
    <source>
        <dbReference type="EMBL" id="MCQ4949987.1"/>
    </source>
</evidence>
<dbReference type="Pfam" id="PF00440">
    <property type="entry name" value="TetR_N"/>
    <property type="match status" value="1"/>
</dbReference>
<dbReference type="PROSITE" id="PS50977">
    <property type="entry name" value="HTH_TETR_2"/>
    <property type="match status" value="1"/>
</dbReference>
<dbReference type="Gene3D" id="1.10.357.10">
    <property type="entry name" value="Tetracycline Repressor, domain 2"/>
    <property type="match status" value="1"/>
</dbReference>
<dbReference type="InterPro" id="IPR009057">
    <property type="entry name" value="Homeodomain-like_sf"/>
</dbReference>
<dbReference type="InterPro" id="IPR001647">
    <property type="entry name" value="HTH_TetR"/>
</dbReference>
<dbReference type="EMBL" id="JANGAB010000005">
    <property type="protein sequence ID" value="MCQ4949987.1"/>
    <property type="molecule type" value="Genomic_DNA"/>
</dbReference>
<protein>
    <submittedName>
        <fullName evidence="6">TetR/AcrR family transcriptional regulator</fullName>
    </submittedName>
</protein>
<feature type="domain" description="HTH tetR-type" evidence="5">
    <location>
        <begin position="8"/>
        <end position="69"/>
    </location>
</feature>
<proteinExistence type="predicted"/>
<dbReference type="Proteomes" id="UP001205063">
    <property type="component" value="Unassembled WGS sequence"/>
</dbReference>
<evidence type="ECO:0000256" key="1">
    <source>
        <dbReference type="ARBA" id="ARBA00023015"/>
    </source>
</evidence>
<gene>
    <name evidence="6" type="ORF">NE646_09980</name>
</gene>
<dbReference type="AlphaFoldDB" id="A0AAW5KDI7"/>
<dbReference type="GO" id="GO:0003700">
    <property type="term" value="F:DNA-binding transcription factor activity"/>
    <property type="evidence" value="ECO:0007669"/>
    <property type="project" value="TreeGrafter"/>
</dbReference>
<evidence type="ECO:0000256" key="3">
    <source>
        <dbReference type="ARBA" id="ARBA00023163"/>
    </source>
</evidence>
<reference evidence="6" key="1">
    <citation type="submission" date="2022-06" db="EMBL/GenBank/DDBJ databases">
        <title>Isolation of gut microbiota from human fecal samples.</title>
        <authorList>
            <person name="Pamer E.G."/>
            <person name="Barat B."/>
            <person name="Waligurski E."/>
            <person name="Medina S."/>
            <person name="Paddock L."/>
            <person name="Mostad J."/>
        </authorList>
    </citation>
    <scope>NUCLEOTIDE SEQUENCE</scope>
    <source>
        <strain evidence="6">DFI.7.96</strain>
    </source>
</reference>
<evidence type="ECO:0000313" key="7">
    <source>
        <dbReference type="Proteomes" id="UP001205063"/>
    </source>
</evidence>
<dbReference type="GO" id="GO:0000976">
    <property type="term" value="F:transcription cis-regulatory region binding"/>
    <property type="evidence" value="ECO:0007669"/>
    <property type="project" value="TreeGrafter"/>
</dbReference>
<accession>A0AAW5KDI7</accession>
<evidence type="ECO:0000259" key="5">
    <source>
        <dbReference type="PROSITE" id="PS50977"/>
    </source>
</evidence>
<sequence>MARNKHPEETVEKILAVARRLFAQKGYENTSIQDIVDQLGGLSKGAIYHHFGSKEDIFDAVCRQLGEENTALYAAIRDDPGRNGREKLKAMLETACQNQNDHDFVSMVAQTVLDPRFLRTQFDEVISIVAPHYVQPVIEEGLHDGSLPRAIHPKELAQAISLLLNLWANPFFVPATGEEMQNRAQVLRRLFEGVGLDIIDDEMEATFFRHTARHLSGEEDRP</sequence>
<feature type="DNA-binding region" description="H-T-H motif" evidence="4">
    <location>
        <begin position="32"/>
        <end position="51"/>
    </location>
</feature>
<evidence type="ECO:0000256" key="2">
    <source>
        <dbReference type="ARBA" id="ARBA00023125"/>
    </source>
</evidence>
<comment type="caution">
    <text evidence="6">The sequence shown here is derived from an EMBL/GenBank/DDBJ whole genome shotgun (WGS) entry which is preliminary data.</text>
</comment>
<keyword evidence="3" id="KW-0804">Transcription</keyword>
<dbReference type="InterPro" id="IPR050109">
    <property type="entry name" value="HTH-type_TetR-like_transc_reg"/>
</dbReference>